<accession>A0ABY6E055</accession>
<organism evidence="2 3">
    <name type="scientific">Streptomyces cynarae</name>
    <dbReference type="NCBI Taxonomy" id="2981134"/>
    <lineage>
        <taxon>Bacteria</taxon>
        <taxon>Bacillati</taxon>
        <taxon>Actinomycetota</taxon>
        <taxon>Actinomycetes</taxon>
        <taxon>Kitasatosporales</taxon>
        <taxon>Streptomycetaceae</taxon>
        <taxon>Streptomyces</taxon>
    </lineage>
</organism>
<evidence type="ECO:0000256" key="1">
    <source>
        <dbReference type="SAM" id="MobiDB-lite"/>
    </source>
</evidence>
<feature type="region of interest" description="Disordered" evidence="1">
    <location>
        <begin position="1"/>
        <end position="32"/>
    </location>
</feature>
<feature type="compositionally biased region" description="Basic residues" evidence="1">
    <location>
        <begin position="1"/>
        <end position="12"/>
    </location>
</feature>
<dbReference type="EMBL" id="CP106793">
    <property type="protein sequence ID" value="UXY18636.1"/>
    <property type="molecule type" value="Genomic_DNA"/>
</dbReference>
<sequence>MQNPKRPGRTLPKRQQPVIEPEPEGVEPDALDGDEFDAYDTFEMYRVICPDCAQPIALLADEEVLPEHALCASPWNPFGLTVCSGTGRAAADARPADESLEPQEQDTALLLTLPQGLDWRTQPFSHVGGPGSRPLRLATLRRQAA</sequence>
<proteinExistence type="predicted"/>
<keyword evidence="3" id="KW-1185">Reference proteome</keyword>
<dbReference type="RefSeq" id="WP_263228863.1">
    <property type="nucleotide sequence ID" value="NZ_CP106793.1"/>
</dbReference>
<reference evidence="2" key="1">
    <citation type="submission" date="2022-10" db="EMBL/GenBank/DDBJ databases">
        <authorList>
            <person name="Mo P."/>
        </authorList>
    </citation>
    <scope>NUCLEOTIDE SEQUENCE</scope>
    <source>
        <strain evidence="2">HUAS 13-4</strain>
    </source>
</reference>
<feature type="compositionally biased region" description="Acidic residues" evidence="1">
    <location>
        <begin position="21"/>
        <end position="32"/>
    </location>
</feature>
<protein>
    <submittedName>
        <fullName evidence="2">Uncharacterized protein</fullName>
    </submittedName>
</protein>
<name>A0ABY6E055_9ACTN</name>
<evidence type="ECO:0000313" key="2">
    <source>
        <dbReference type="EMBL" id="UXY18636.1"/>
    </source>
</evidence>
<gene>
    <name evidence="2" type="ORF">N8I84_07775</name>
</gene>
<dbReference type="Proteomes" id="UP001061298">
    <property type="component" value="Chromosome"/>
</dbReference>
<evidence type="ECO:0000313" key="3">
    <source>
        <dbReference type="Proteomes" id="UP001061298"/>
    </source>
</evidence>